<dbReference type="Pfam" id="PF14604">
    <property type="entry name" value="SH3_9"/>
    <property type="match status" value="2"/>
</dbReference>
<feature type="domain" description="SH3" evidence="4">
    <location>
        <begin position="243"/>
        <end position="302"/>
    </location>
</feature>
<sequence length="869" mass="97209">MTDQRYPATVRLIGVMQKDASKMFMTSVLWSDHSEIIVYRSFQEFKKLHKQLKRLFPVKKTFGTSERVIPRFRARNTKTVQRKDSSKSLRRLSFLENYCTELLKCEPSVTQSSEVIQFFLPQHQDLQPEFSKNSIVILPLEDIADSNDRGIDAIGGKRFSMGNVTQPYVPESYRCVAPYETKDTKNRAFRVAVDETVDVLIKDKAGWWLVENDAKCLAWFPAPYLVKCEDGEGEEDYDDGTPAVGLMYRAVRNYTSKKEDEVSVHIGSVVEVLQRSEDGWWLIRNKGKAGYVPSMYLQPYINPLVQVQKEMRGSTLNMAQLHNSDPFPPMPRGTLSTANKKRSRSLDILAEPHQSHVLPPVPTENESRKSSLSGVSLGSESSFSDDCSSPGSDSLSGSPTGTVELHSADGGLTEGRFSRRSSDLNLLKISSAPKVPPRPRDQEILSRCTTFTRKAALASKARLPELKQMQARNTKTVQRKDSSKSLRRLSFLENYCTELLKCEPSVTQSSEVIQFFLPQHQDLQPEFSKNSIVILPLEDIADSNDRGIDAIGGKRFSMGNVTQPYVPESYRCVAPYETKDTKNRAFRVAVDETVDVLIKDKAGWWLVENDAKCLAWFPAPYLVKCEDGEGEEDYDDGTPAVGLMYRAVRNYTSKKEDEVSVHIGSVVEVLQRSEDGWWLIRNKGKAGYVPSMYLQPYINPLVQVQKEMRGSTLNMAQLHNSDPFPPMPRGTLSTANKKRSRSLDILAEPNQSHVLPPVPTENESRKSSLSGVSLGSESSFSDDCSSPGSDSLSGSPTGTVELHSADGGLAEGRFSRRSSDLNLLKISSAPKVPPRPRDQEILSRCTTFTRKAALASKARLPELKQMQGR</sequence>
<comment type="caution">
    <text evidence="6">The sequence shown here is derived from an EMBL/GenBank/DDBJ whole genome shotgun (WGS) entry which is preliminary data.</text>
</comment>
<evidence type="ECO:0008006" key="8">
    <source>
        <dbReference type="Google" id="ProtNLM"/>
    </source>
</evidence>
<evidence type="ECO:0000256" key="3">
    <source>
        <dbReference type="SAM" id="MobiDB-lite"/>
    </source>
</evidence>
<reference evidence="6" key="1">
    <citation type="journal article" date="2023" name="Science">
        <title>Genome structures resolve the early diversification of teleost fishes.</title>
        <authorList>
            <person name="Parey E."/>
            <person name="Louis A."/>
            <person name="Montfort J."/>
            <person name="Bouchez O."/>
            <person name="Roques C."/>
            <person name="Iampietro C."/>
            <person name="Lluch J."/>
            <person name="Castinel A."/>
            <person name="Donnadieu C."/>
            <person name="Desvignes T."/>
            <person name="Floi Bucao C."/>
            <person name="Jouanno E."/>
            <person name="Wen M."/>
            <person name="Mejri S."/>
            <person name="Dirks R."/>
            <person name="Jansen H."/>
            <person name="Henkel C."/>
            <person name="Chen W.J."/>
            <person name="Zahm M."/>
            <person name="Cabau C."/>
            <person name="Klopp C."/>
            <person name="Thompson A.W."/>
            <person name="Robinson-Rechavi M."/>
            <person name="Braasch I."/>
            <person name="Lecointre G."/>
            <person name="Bobe J."/>
            <person name="Postlethwait J.H."/>
            <person name="Berthelot C."/>
            <person name="Roest Crollius H."/>
            <person name="Guiguen Y."/>
        </authorList>
    </citation>
    <scope>NUCLEOTIDE SEQUENCE</scope>
    <source>
        <strain evidence="6">Concon-B</strain>
    </source>
</reference>
<dbReference type="GO" id="GO:0042554">
    <property type="term" value="P:superoxide anion generation"/>
    <property type="evidence" value="ECO:0007669"/>
    <property type="project" value="TreeGrafter"/>
</dbReference>
<dbReference type="InterPro" id="IPR001683">
    <property type="entry name" value="PX_dom"/>
</dbReference>
<dbReference type="Gene3D" id="2.30.30.40">
    <property type="entry name" value="SH3 Domains"/>
    <property type="match status" value="4"/>
</dbReference>
<dbReference type="CDD" id="cd12024">
    <property type="entry name" value="SH3_NoxO1_2"/>
    <property type="match status" value="2"/>
</dbReference>
<dbReference type="OrthoDB" id="10255964at2759"/>
<feature type="region of interest" description="Disordered" evidence="3">
    <location>
        <begin position="716"/>
        <end position="816"/>
    </location>
</feature>
<dbReference type="PROSITE" id="PS50002">
    <property type="entry name" value="SH3"/>
    <property type="match status" value="4"/>
</dbReference>
<evidence type="ECO:0000313" key="7">
    <source>
        <dbReference type="Proteomes" id="UP001152803"/>
    </source>
</evidence>
<feature type="compositionally biased region" description="Low complexity" evidence="3">
    <location>
        <begin position="767"/>
        <end position="795"/>
    </location>
</feature>
<feature type="domain" description="PX" evidence="5">
    <location>
        <begin position="1"/>
        <end position="126"/>
    </location>
</feature>
<dbReference type="FunFam" id="2.30.30.40:FF:000219">
    <property type="entry name" value="NADPH oxidase organizer 1"/>
    <property type="match status" value="2"/>
</dbReference>
<dbReference type="Gene3D" id="3.30.1520.10">
    <property type="entry name" value="Phox-like domain"/>
    <property type="match status" value="2"/>
</dbReference>
<keyword evidence="1 2" id="KW-0728">SH3 domain</keyword>
<dbReference type="PANTHER" id="PTHR15706">
    <property type="entry name" value="SH3 MULTIPLE DOMAIN"/>
    <property type="match status" value="1"/>
</dbReference>
<evidence type="ECO:0000256" key="2">
    <source>
        <dbReference type="PROSITE-ProRule" id="PRU00192"/>
    </source>
</evidence>
<dbReference type="PANTHER" id="PTHR15706:SF10">
    <property type="entry name" value="NADPH OXIDASE ORGANIZER 1"/>
    <property type="match status" value="1"/>
</dbReference>
<feature type="domain" description="SH3" evidence="4">
    <location>
        <begin position="640"/>
        <end position="699"/>
    </location>
</feature>
<evidence type="ECO:0000256" key="1">
    <source>
        <dbReference type="ARBA" id="ARBA00022443"/>
    </source>
</evidence>
<dbReference type="SUPFAM" id="SSF50044">
    <property type="entry name" value="SH3-domain"/>
    <property type="match status" value="4"/>
</dbReference>
<dbReference type="InterPro" id="IPR051228">
    <property type="entry name" value="NADPH_Oxidase/PX-Domain"/>
</dbReference>
<dbReference type="SUPFAM" id="SSF64268">
    <property type="entry name" value="PX domain"/>
    <property type="match status" value="2"/>
</dbReference>
<dbReference type="Proteomes" id="UP001152803">
    <property type="component" value="Unassembled WGS sequence"/>
</dbReference>
<evidence type="ECO:0000313" key="6">
    <source>
        <dbReference type="EMBL" id="KAJ8283979.1"/>
    </source>
</evidence>
<dbReference type="InterPro" id="IPR036871">
    <property type="entry name" value="PX_dom_sf"/>
</dbReference>
<accession>A0A9Q1I622</accession>
<feature type="compositionally biased region" description="Low complexity" evidence="3">
    <location>
        <begin position="370"/>
        <end position="398"/>
    </location>
</feature>
<dbReference type="InterPro" id="IPR035758">
    <property type="entry name" value="NoxO1_SH3_2"/>
</dbReference>
<gene>
    <name evidence="6" type="ORF">COCON_G00028290</name>
</gene>
<organism evidence="6 7">
    <name type="scientific">Conger conger</name>
    <name type="common">Conger eel</name>
    <name type="synonym">Muraena conger</name>
    <dbReference type="NCBI Taxonomy" id="82655"/>
    <lineage>
        <taxon>Eukaryota</taxon>
        <taxon>Metazoa</taxon>
        <taxon>Chordata</taxon>
        <taxon>Craniata</taxon>
        <taxon>Vertebrata</taxon>
        <taxon>Euteleostomi</taxon>
        <taxon>Actinopterygii</taxon>
        <taxon>Neopterygii</taxon>
        <taxon>Teleostei</taxon>
        <taxon>Anguilliformes</taxon>
        <taxon>Congridae</taxon>
        <taxon>Conger</taxon>
    </lineage>
</organism>
<name>A0A9Q1I622_CONCO</name>
<protein>
    <recommendedName>
        <fullName evidence="8">NADPH oxidase organizer 1</fullName>
    </recommendedName>
</protein>
<dbReference type="InterPro" id="IPR036028">
    <property type="entry name" value="SH3-like_dom_sf"/>
</dbReference>
<evidence type="ECO:0000259" key="5">
    <source>
        <dbReference type="PROSITE" id="PS50195"/>
    </source>
</evidence>
<dbReference type="GO" id="GO:0016176">
    <property type="term" value="F:superoxide-generating NADPH oxidase activator activity"/>
    <property type="evidence" value="ECO:0007669"/>
    <property type="project" value="TreeGrafter"/>
</dbReference>
<feature type="domain" description="SH3" evidence="4">
    <location>
        <begin position="168"/>
        <end position="230"/>
    </location>
</feature>
<feature type="domain" description="SH3" evidence="4">
    <location>
        <begin position="565"/>
        <end position="627"/>
    </location>
</feature>
<dbReference type="FunFam" id="3.30.1520.10:FF:000040">
    <property type="entry name" value="NADPH oxidase organizer 1"/>
    <property type="match status" value="1"/>
</dbReference>
<feature type="region of interest" description="Disordered" evidence="3">
    <location>
        <begin position="319"/>
        <end position="417"/>
    </location>
</feature>
<dbReference type="GO" id="GO:0005737">
    <property type="term" value="C:cytoplasm"/>
    <property type="evidence" value="ECO:0007669"/>
    <property type="project" value="TreeGrafter"/>
</dbReference>
<evidence type="ECO:0000259" key="4">
    <source>
        <dbReference type="PROSITE" id="PS50002"/>
    </source>
</evidence>
<dbReference type="AlphaFoldDB" id="A0A9Q1I622"/>
<dbReference type="SMART" id="SM00326">
    <property type="entry name" value="SH3"/>
    <property type="match status" value="4"/>
</dbReference>
<dbReference type="InterPro" id="IPR001452">
    <property type="entry name" value="SH3_domain"/>
</dbReference>
<dbReference type="Pfam" id="PF00787">
    <property type="entry name" value="PX"/>
    <property type="match status" value="1"/>
</dbReference>
<keyword evidence="7" id="KW-1185">Reference proteome</keyword>
<dbReference type="GO" id="GO:0035091">
    <property type="term" value="F:phosphatidylinositol binding"/>
    <property type="evidence" value="ECO:0007669"/>
    <property type="project" value="InterPro"/>
</dbReference>
<dbReference type="PROSITE" id="PS50195">
    <property type="entry name" value="PX"/>
    <property type="match status" value="1"/>
</dbReference>
<dbReference type="FunFam" id="2.30.30.40:FF:000233">
    <property type="entry name" value="NADPH oxidase organizer 1"/>
    <property type="match status" value="2"/>
</dbReference>
<dbReference type="SMART" id="SM00312">
    <property type="entry name" value="PX"/>
    <property type="match status" value="1"/>
</dbReference>
<dbReference type="EMBL" id="JAFJMO010000002">
    <property type="protein sequence ID" value="KAJ8283979.1"/>
    <property type="molecule type" value="Genomic_DNA"/>
</dbReference>
<proteinExistence type="predicted"/>